<evidence type="ECO:0000256" key="2">
    <source>
        <dbReference type="ARBA" id="ARBA00006824"/>
    </source>
</evidence>
<sequence>MLRWYQARLAARPLLTQAATTSVLFALGDTIAQQAVEKKGLEKHDLARTGRMALYGGVVFGPVAATWFKFLQRKVNLGSANATMVARVALDQAVFAPSIIGVFLSSMAVLEGGSVRQKLGRNYAGALATNYFVWPWVQLVNFKMVPLEHRLLFVNLVSIGWNCYLSSLNSAE</sequence>
<keyword evidence="3 6" id="KW-0812">Transmembrane</keyword>
<dbReference type="GO" id="GO:0005739">
    <property type="term" value="C:mitochondrion"/>
    <property type="evidence" value="ECO:0007669"/>
    <property type="project" value="TreeGrafter"/>
</dbReference>
<dbReference type="Pfam" id="PF04117">
    <property type="entry name" value="Mpv17_PMP22"/>
    <property type="match status" value="1"/>
</dbReference>
<proteinExistence type="inferred from homology"/>
<accession>A0AAD9IB35</accession>
<evidence type="ECO:0000256" key="5">
    <source>
        <dbReference type="ARBA" id="ARBA00023136"/>
    </source>
</evidence>
<evidence type="ECO:0000256" key="1">
    <source>
        <dbReference type="ARBA" id="ARBA00004141"/>
    </source>
</evidence>
<name>A0AAD9IB35_9PEZI</name>
<reference evidence="7" key="1">
    <citation type="journal article" date="2023" name="Mol. Plant Microbe Interact.">
        <title>Elucidating the Obligate Nature and Biological Capacity of an Invasive Fungal Corn Pathogen.</title>
        <authorList>
            <person name="MacCready J.S."/>
            <person name="Roggenkamp E.M."/>
            <person name="Gdanetz K."/>
            <person name="Chilvers M.I."/>
        </authorList>
    </citation>
    <scope>NUCLEOTIDE SEQUENCE</scope>
    <source>
        <strain evidence="7">PM02</strain>
    </source>
</reference>
<feature type="transmembrane region" description="Helical" evidence="6">
    <location>
        <begin position="92"/>
        <end position="110"/>
    </location>
</feature>
<dbReference type="PANTHER" id="PTHR11266:SF17">
    <property type="entry name" value="PROTEIN MPV17"/>
    <property type="match status" value="1"/>
</dbReference>
<gene>
    <name evidence="7" type="ORF">P8C59_008082</name>
</gene>
<evidence type="ECO:0000256" key="3">
    <source>
        <dbReference type="ARBA" id="ARBA00022692"/>
    </source>
</evidence>
<organism evidence="7 8">
    <name type="scientific">Phyllachora maydis</name>
    <dbReference type="NCBI Taxonomy" id="1825666"/>
    <lineage>
        <taxon>Eukaryota</taxon>
        <taxon>Fungi</taxon>
        <taxon>Dikarya</taxon>
        <taxon>Ascomycota</taxon>
        <taxon>Pezizomycotina</taxon>
        <taxon>Sordariomycetes</taxon>
        <taxon>Sordariomycetidae</taxon>
        <taxon>Phyllachorales</taxon>
        <taxon>Phyllachoraceae</taxon>
        <taxon>Phyllachora</taxon>
    </lineage>
</organism>
<keyword evidence="4 6" id="KW-1133">Transmembrane helix</keyword>
<comment type="caution">
    <text evidence="7">The sequence shown here is derived from an EMBL/GenBank/DDBJ whole genome shotgun (WGS) entry which is preliminary data.</text>
</comment>
<keyword evidence="8" id="KW-1185">Reference proteome</keyword>
<dbReference type="AlphaFoldDB" id="A0AAD9IB35"/>
<dbReference type="PANTHER" id="PTHR11266">
    <property type="entry name" value="PEROXISOMAL MEMBRANE PROTEIN 2, PXMP2 MPV17"/>
    <property type="match status" value="1"/>
</dbReference>
<dbReference type="InterPro" id="IPR007248">
    <property type="entry name" value="Mpv17_PMP22"/>
</dbReference>
<feature type="transmembrane region" description="Helical" evidence="6">
    <location>
        <begin position="52"/>
        <end position="71"/>
    </location>
</feature>
<comment type="similarity">
    <text evidence="2 6">Belongs to the peroxisomal membrane protein PXMP2/4 family.</text>
</comment>
<evidence type="ECO:0000313" key="8">
    <source>
        <dbReference type="Proteomes" id="UP001217918"/>
    </source>
</evidence>
<dbReference type="Proteomes" id="UP001217918">
    <property type="component" value="Unassembled WGS sequence"/>
</dbReference>
<evidence type="ECO:0000256" key="4">
    <source>
        <dbReference type="ARBA" id="ARBA00022989"/>
    </source>
</evidence>
<keyword evidence="5 6" id="KW-0472">Membrane</keyword>
<dbReference type="EMBL" id="JAQQPM010000007">
    <property type="protein sequence ID" value="KAK2073835.1"/>
    <property type="molecule type" value="Genomic_DNA"/>
</dbReference>
<protein>
    <submittedName>
        <fullName evidence="7">Uncharacterized protein</fullName>
    </submittedName>
</protein>
<evidence type="ECO:0000313" key="7">
    <source>
        <dbReference type="EMBL" id="KAK2073835.1"/>
    </source>
</evidence>
<dbReference type="GO" id="GO:0016020">
    <property type="term" value="C:membrane"/>
    <property type="evidence" value="ECO:0007669"/>
    <property type="project" value="UniProtKB-SubCell"/>
</dbReference>
<comment type="subcellular location">
    <subcellularLocation>
        <location evidence="1">Membrane</location>
        <topology evidence="1">Multi-pass membrane protein</topology>
    </subcellularLocation>
</comment>
<evidence type="ECO:0000256" key="6">
    <source>
        <dbReference type="RuleBase" id="RU363053"/>
    </source>
</evidence>